<dbReference type="EMBL" id="AP028910">
    <property type="protein sequence ID" value="BES91173.1"/>
    <property type="molecule type" value="Genomic_DNA"/>
</dbReference>
<dbReference type="SMART" id="SM00248">
    <property type="entry name" value="ANK"/>
    <property type="match status" value="3"/>
</dbReference>
<reference evidence="4 5" key="1">
    <citation type="submission" date="2023-09" db="EMBL/GenBank/DDBJ databases">
        <title>Nesidiocoris tenuis whole genome shotgun sequence.</title>
        <authorList>
            <person name="Shibata T."/>
            <person name="Shimoda M."/>
            <person name="Kobayashi T."/>
            <person name="Uehara T."/>
        </authorList>
    </citation>
    <scope>NUCLEOTIDE SEQUENCE [LARGE SCALE GENOMIC DNA]</scope>
    <source>
        <strain evidence="4 5">Japan</strain>
    </source>
</reference>
<sequence>MDLPSEMNSFTIIRSESSSEILCEVKKEQPQPITKTPPDDVSFKGIKSTPINCVSWPSSAWEDGSRRSAFHPYKPTVLTNLQRGNIKASEHPLVVPCSKAAWFENAGRGNIELAQIKRRPVNEIDDDDLTALMWSAAYGQYSNAELLIKNGANVELKGKSSETALHLAAAGGHHDVIKLLISHGAQVNEMDEDGNTPLMYAVYGDHPHAVDELLHHGANMFMANAENVMPYSLAVERECNEARIVLEAHLLEKITKKLTISSPKPVKSGC</sequence>
<dbReference type="InterPro" id="IPR002110">
    <property type="entry name" value="Ankyrin_rpt"/>
</dbReference>
<gene>
    <name evidence="4" type="ORF">NTJ_03981</name>
</gene>
<dbReference type="InterPro" id="IPR036770">
    <property type="entry name" value="Ankyrin_rpt-contain_sf"/>
</dbReference>
<dbReference type="Pfam" id="PF12796">
    <property type="entry name" value="Ank_2"/>
    <property type="match status" value="1"/>
</dbReference>
<proteinExistence type="predicted"/>
<evidence type="ECO:0000256" key="2">
    <source>
        <dbReference type="ARBA" id="ARBA00023043"/>
    </source>
</evidence>
<protein>
    <submittedName>
        <fullName evidence="4">Ankyrin repeat</fullName>
    </submittedName>
</protein>
<feature type="repeat" description="ANK" evidence="3">
    <location>
        <begin position="127"/>
        <end position="159"/>
    </location>
</feature>
<name>A0ABN7AGJ0_9HEMI</name>
<dbReference type="Proteomes" id="UP001307889">
    <property type="component" value="Chromosome 2"/>
</dbReference>
<dbReference type="PANTHER" id="PTHR24171:SF9">
    <property type="entry name" value="ANKYRIN REPEAT DOMAIN-CONTAINING PROTEIN 39"/>
    <property type="match status" value="1"/>
</dbReference>
<dbReference type="PROSITE" id="PS50297">
    <property type="entry name" value="ANK_REP_REGION"/>
    <property type="match status" value="2"/>
</dbReference>
<keyword evidence="2 3" id="KW-0040">ANK repeat</keyword>
<dbReference type="Gene3D" id="1.25.40.20">
    <property type="entry name" value="Ankyrin repeat-containing domain"/>
    <property type="match status" value="2"/>
</dbReference>
<organism evidence="4 5">
    <name type="scientific">Nesidiocoris tenuis</name>
    <dbReference type="NCBI Taxonomy" id="355587"/>
    <lineage>
        <taxon>Eukaryota</taxon>
        <taxon>Metazoa</taxon>
        <taxon>Ecdysozoa</taxon>
        <taxon>Arthropoda</taxon>
        <taxon>Hexapoda</taxon>
        <taxon>Insecta</taxon>
        <taxon>Pterygota</taxon>
        <taxon>Neoptera</taxon>
        <taxon>Paraneoptera</taxon>
        <taxon>Hemiptera</taxon>
        <taxon>Heteroptera</taxon>
        <taxon>Panheteroptera</taxon>
        <taxon>Cimicomorpha</taxon>
        <taxon>Miridae</taxon>
        <taxon>Dicyphina</taxon>
        <taxon>Nesidiocoris</taxon>
    </lineage>
</organism>
<evidence type="ECO:0000313" key="4">
    <source>
        <dbReference type="EMBL" id="BES91173.1"/>
    </source>
</evidence>
<dbReference type="PANTHER" id="PTHR24171">
    <property type="entry name" value="ANKYRIN REPEAT DOMAIN-CONTAINING PROTEIN 39-RELATED"/>
    <property type="match status" value="1"/>
</dbReference>
<keyword evidence="5" id="KW-1185">Reference proteome</keyword>
<evidence type="ECO:0000256" key="1">
    <source>
        <dbReference type="ARBA" id="ARBA00022737"/>
    </source>
</evidence>
<dbReference type="SUPFAM" id="SSF48403">
    <property type="entry name" value="Ankyrin repeat"/>
    <property type="match status" value="1"/>
</dbReference>
<dbReference type="PROSITE" id="PS50088">
    <property type="entry name" value="ANK_REPEAT"/>
    <property type="match status" value="3"/>
</dbReference>
<feature type="repeat" description="ANK" evidence="3">
    <location>
        <begin position="160"/>
        <end position="192"/>
    </location>
</feature>
<evidence type="ECO:0000313" key="5">
    <source>
        <dbReference type="Proteomes" id="UP001307889"/>
    </source>
</evidence>
<feature type="repeat" description="ANK" evidence="3">
    <location>
        <begin position="193"/>
        <end position="225"/>
    </location>
</feature>
<keyword evidence="1" id="KW-0677">Repeat</keyword>
<accession>A0ABN7AGJ0</accession>
<evidence type="ECO:0000256" key="3">
    <source>
        <dbReference type="PROSITE-ProRule" id="PRU00023"/>
    </source>
</evidence>